<reference evidence="10 11" key="1">
    <citation type="submission" date="2022-07" db="EMBL/GenBank/DDBJ databases">
        <title>Bombella genomes.</title>
        <authorList>
            <person name="Harer L."/>
            <person name="Styblova S."/>
            <person name="Ehrmann M."/>
        </authorList>
    </citation>
    <scope>NUCLEOTIDE SEQUENCE [LARGE SCALE GENOMIC DNA]</scope>
    <source>
        <strain evidence="10 11">TMW 2.2556</strain>
    </source>
</reference>
<comment type="similarity">
    <text evidence="2">Belongs to the MscS (TC 1.A.23) family.</text>
</comment>
<evidence type="ECO:0000313" key="11">
    <source>
        <dbReference type="Proteomes" id="UP001165575"/>
    </source>
</evidence>
<dbReference type="InterPro" id="IPR006685">
    <property type="entry name" value="MscS_channel_2nd"/>
</dbReference>
<evidence type="ECO:0000256" key="8">
    <source>
        <dbReference type="SAM" id="SignalP"/>
    </source>
</evidence>
<name>A0ABT3WM55_9PROT</name>
<comment type="subcellular location">
    <subcellularLocation>
        <location evidence="1">Cell membrane</location>
        <topology evidence="1">Multi-pass membrane protein</topology>
    </subcellularLocation>
</comment>
<feature type="transmembrane region" description="Helical" evidence="7">
    <location>
        <begin position="225"/>
        <end position="247"/>
    </location>
</feature>
<dbReference type="InterPro" id="IPR023408">
    <property type="entry name" value="MscS_beta-dom_sf"/>
</dbReference>
<evidence type="ECO:0000256" key="6">
    <source>
        <dbReference type="ARBA" id="ARBA00023136"/>
    </source>
</evidence>
<evidence type="ECO:0000259" key="9">
    <source>
        <dbReference type="Pfam" id="PF00924"/>
    </source>
</evidence>
<evidence type="ECO:0000256" key="2">
    <source>
        <dbReference type="ARBA" id="ARBA00008017"/>
    </source>
</evidence>
<feature type="transmembrane region" description="Helical" evidence="7">
    <location>
        <begin position="589"/>
        <end position="611"/>
    </location>
</feature>
<feature type="transmembrane region" description="Helical" evidence="7">
    <location>
        <begin position="422"/>
        <end position="442"/>
    </location>
</feature>
<feature type="transmembrane region" description="Helical" evidence="7">
    <location>
        <begin position="499"/>
        <end position="517"/>
    </location>
</feature>
<dbReference type="EMBL" id="JANIDX010000001">
    <property type="protein sequence ID" value="MCX5618842.1"/>
    <property type="molecule type" value="Genomic_DNA"/>
</dbReference>
<feature type="signal peptide" evidence="8">
    <location>
        <begin position="1"/>
        <end position="29"/>
    </location>
</feature>
<keyword evidence="6 7" id="KW-0472">Membrane</keyword>
<organism evidence="10 11">
    <name type="scientific">Bombella pollinis</name>
    <dbReference type="NCBI Taxonomy" id="2967337"/>
    <lineage>
        <taxon>Bacteria</taxon>
        <taxon>Pseudomonadati</taxon>
        <taxon>Pseudomonadota</taxon>
        <taxon>Alphaproteobacteria</taxon>
        <taxon>Acetobacterales</taxon>
        <taxon>Acetobacteraceae</taxon>
        <taxon>Bombella</taxon>
    </lineage>
</organism>
<dbReference type="SUPFAM" id="SSF82689">
    <property type="entry name" value="Mechanosensitive channel protein MscS (YggB), C-terminal domain"/>
    <property type="match status" value="1"/>
</dbReference>
<dbReference type="InterPro" id="IPR052702">
    <property type="entry name" value="MscS-like_channel"/>
</dbReference>
<feature type="transmembrane region" description="Helical" evidence="7">
    <location>
        <begin position="333"/>
        <end position="354"/>
    </location>
</feature>
<protein>
    <submittedName>
        <fullName evidence="10">Mechanosensitive ion channel</fullName>
    </submittedName>
</protein>
<evidence type="ECO:0000256" key="4">
    <source>
        <dbReference type="ARBA" id="ARBA00022692"/>
    </source>
</evidence>
<keyword evidence="8" id="KW-0732">Signal</keyword>
<feature type="transmembrane region" description="Helical" evidence="7">
    <location>
        <begin position="550"/>
        <end position="568"/>
    </location>
</feature>
<evidence type="ECO:0000256" key="5">
    <source>
        <dbReference type="ARBA" id="ARBA00022989"/>
    </source>
</evidence>
<keyword evidence="5 7" id="KW-1133">Transmembrane helix</keyword>
<dbReference type="Gene3D" id="3.30.70.100">
    <property type="match status" value="1"/>
</dbReference>
<dbReference type="SUPFAM" id="SSF82861">
    <property type="entry name" value="Mechanosensitive channel protein MscS (YggB), transmembrane region"/>
    <property type="match status" value="1"/>
</dbReference>
<feature type="transmembrane region" description="Helical" evidence="7">
    <location>
        <begin position="366"/>
        <end position="384"/>
    </location>
</feature>
<proteinExistence type="inferred from homology"/>
<dbReference type="PANTHER" id="PTHR30347">
    <property type="entry name" value="POTASSIUM CHANNEL RELATED"/>
    <property type="match status" value="1"/>
</dbReference>
<dbReference type="PANTHER" id="PTHR30347:SF9">
    <property type="entry name" value="MINICONDUCTANCE MECHANOSENSITIVE CHANNEL MSCM"/>
    <property type="match status" value="1"/>
</dbReference>
<dbReference type="Gene3D" id="2.30.30.60">
    <property type="match status" value="1"/>
</dbReference>
<evidence type="ECO:0000256" key="7">
    <source>
        <dbReference type="SAM" id="Phobius"/>
    </source>
</evidence>
<keyword evidence="3" id="KW-1003">Cell membrane</keyword>
<keyword evidence="4 7" id="KW-0812">Transmembrane</keyword>
<feature type="chain" id="PRO_5047451564" evidence="8">
    <location>
        <begin position="30"/>
        <end position="795"/>
    </location>
</feature>
<dbReference type="Proteomes" id="UP001165575">
    <property type="component" value="Unassembled WGS sequence"/>
</dbReference>
<evidence type="ECO:0000313" key="10">
    <source>
        <dbReference type="EMBL" id="MCX5618842.1"/>
    </source>
</evidence>
<gene>
    <name evidence="10" type="ORF">NQF89_00150</name>
</gene>
<accession>A0ABT3WM55</accession>
<dbReference type="InterPro" id="IPR011014">
    <property type="entry name" value="MscS_channel_TM-2"/>
</dbReference>
<dbReference type="InterPro" id="IPR011066">
    <property type="entry name" value="MscS_channel_C_sf"/>
</dbReference>
<feature type="transmembrane region" description="Helical" evidence="7">
    <location>
        <begin position="617"/>
        <end position="636"/>
    </location>
</feature>
<evidence type="ECO:0000256" key="3">
    <source>
        <dbReference type="ARBA" id="ARBA00022475"/>
    </source>
</evidence>
<evidence type="ECO:0000256" key="1">
    <source>
        <dbReference type="ARBA" id="ARBA00004651"/>
    </source>
</evidence>
<keyword evidence="11" id="KW-1185">Reference proteome</keyword>
<feature type="transmembrane region" description="Helical" evidence="7">
    <location>
        <begin position="268"/>
        <end position="287"/>
    </location>
</feature>
<sequence length="795" mass="84973">MNRSPLPLVIARLWALCGLILVLVVPAQAASSIGAADADKAVANTASPLVIGTPEGDFGWNNVASALRLQLEQDQATLRSIGEELSRAKTPLSGNALDAYSAQVKVVRQHVTDGLAQIQFYEGSITSLLQVLGTKAEDGEDATITRQRGAARKTSLGIASLQVRMRVCDLQTRQLEGQLDGLRRRVQQGALVRHVETPLSLGFWQTIGAEGYAAFKGLTRDELNIVLGALGVIGLVSVFAEAVRWLTGKMLNTTLARMRWVAAIRTQRAVGSVVLGILCAFLAELLWQGWGFIAFSEDGMPLLSGQYLTRSLPVFGFVMGAGVSLKRSLRGKICPLCSLLLGTGVLFCGALRTAELNKSLGPGLDAILGGVLALSSAIFLYVPCRVEKNRQQHAGEDISELGGGMAQDIGAMLIQYLPLHGVSALLLLVTGLAVLSGYIPFAFLLNDWVLTLLYAAGIVMLLMQAWRDCAQFVFSAQSHLGRIWNELGLSARRLAQVEVISTALVGLGLVMVFVALLQGRNGASFGGAWDGLQQIFAGDIFFGISFSPRMLVNAALLIIGVFYGIKFLQQWLNNRLFPVTSLDNGARTSILSIMTYTLWIVAGLKLLSMMGISVQNLTWVVSALSVGVGFGLQSIVKDFISGLILLAERPAQAGDKISISGTTGVIQRVNVRATDIRLSDGTTVIMPNSQFITSNVQNWSAGQNPVKVKLVVAVPSNVSLDKIQEIFMQVANEQPNILRDPAPQTLLDPSAGETIGATLSVYIARGTSSDAVTTAVMGALMNRFNSEGISLILPS</sequence>
<dbReference type="Gene3D" id="1.10.287.1260">
    <property type="match status" value="1"/>
</dbReference>
<feature type="transmembrane region" description="Helical" evidence="7">
    <location>
        <begin position="307"/>
        <end position="326"/>
    </location>
</feature>
<comment type="caution">
    <text evidence="10">The sequence shown here is derived from an EMBL/GenBank/DDBJ whole genome shotgun (WGS) entry which is preliminary data.</text>
</comment>
<dbReference type="InterPro" id="IPR010920">
    <property type="entry name" value="LSM_dom_sf"/>
</dbReference>
<dbReference type="Pfam" id="PF00924">
    <property type="entry name" value="MS_channel_2nd"/>
    <property type="match status" value="1"/>
</dbReference>
<dbReference type="RefSeq" id="WP_155572715.1">
    <property type="nucleotide sequence ID" value="NZ_JANIDX010000001.1"/>
</dbReference>
<dbReference type="SUPFAM" id="SSF50182">
    <property type="entry name" value="Sm-like ribonucleoproteins"/>
    <property type="match status" value="1"/>
</dbReference>
<feature type="domain" description="Mechanosensitive ion channel MscS" evidence="9">
    <location>
        <begin position="635"/>
        <end position="700"/>
    </location>
</feature>